<accession>A0A2N9VZV4</accession>
<dbReference type="KEGG" id="pht:BLM14_22530"/>
<protein>
    <recommendedName>
        <fullName evidence="3">Fungal lipase-like domain-containing protein</fullName>
    </recommendedName>
</protein>
<comment type="caution">
    <text evidence="1">The sequence shown here is derived from an EMBL/GenBank/DDBJ whole genome shotgun (WGS) entry which is preliminary data.</text>
</comment>
<dbReference type="InterPro" id="IPR029058">
    <property type="entry name" value="AB_hydrolase_fold"/>
</dbReference>
<evidence type="ECO:0000313" key="1">
    <source>
        <dbReference type="EMBL" id="PIO45022.1"/>
    </source>
</evidence>
<dbReference type="Gene3D" id="3.40.50.1820">
    <property type="entry name" value="alpha/beta hydrolase"/>
    <property type="match status" value="1"/>
</dbReference>
<evidence type="ECO:0000313" key="2">
    <source>
        <dbReference type="Proteomes" id="UP000232163"/>
    </source>
</evidence>
<proteinExistence type="predicted"/>
<reference evidence="1 2" key="1">
    <citation type="journal article" date="2017" name="Int J Environ Stud">
        <title>Does the Miocene-Pliocene relict legume Oxytropis triphylla form nitrogen-fixing nodules with a combination of bacterial strains?</title>
        <authorList>
            <person name="Safronova V."/>
            <person name="Belimov A."/>
            <person name="Sazanova A."/>
            <person name="Kuznetsova I."/>
            <person name="Popova J."/>
            <person name="Andronov E."/>
            <person name="Verkhozina A."/>
            <person name="Tikhonovich I."/>
        </authorList>
    </citation>
    <scope>NUCLEOTIDE SEQUENCE [LARGE SCALE GENOMIC DNA]</scope>
    <source>
        <strain evidence="1 2">Tri-38</strain>
    </source>
</reference>
<dbReference type="RefSeq" id="WP_100002144.1">
    <property type="nucleotide sequence ID" value="NZ_CP017941.1"/>
</dbReference>
<gene>
    <name evidence="1" type="ORF">B5P45_09455</name>
</gene>
<dbReference type="SUPFAM" id="SSF53474">
    <property type="entry name" value="alpha/beta-Hydrolases"/>
    <property type="match status" value="1"/>
</dbReference>
<dbReference type="Pfam" id="PF26363">
    <property type="entry name" value="Phospholipase-like"/>
    <property type="match status" value="1"/>
</dbReference>
<organism evidence="1 2">
    <name type="scientific">Phyllobacterium zundukense</name>
    <dbReference type="NCBI Taxonomy" id="1867719"/>
    <lineage>
        <taxon>Bacteria</taxon>
        <taxon>Pseudomonadati</taxon>
        <taxon>Pseudomonadota</taxon>
        <taxon>Alphaproteobacteria</taxon>
        <taxon>Hyphomicrobiales</taxon>
        <taxon>Phyllobacteriaceae</taxon>
        <taxon>Phyllobacterium</taxon>
    </lineage>
</organism>
<name>A0A2N9VZV4_9HYPH</name>
<keyword evidence="2" id="KW-1185">Reference proteome</keyword>
<dbReference type="AlphaFoldDB" id="A0A2N9VZV4"/>
<evidence type="ECO:0008006" key="3">
    <source>
        <dbReference type="Google" id="ProtNLM"/>
    </source>
</evidence>
<sequence length="186" mass="19799">MTDAKLLRAVLAMDAYNQDDVRAVELGGSPFANQIGTAEVILRNAPNDVGFSAVAYRIGQVIVISYRGNDTDSFGSAWTDAESWLGGAGWEAAQAKAAALFYQDVVSLAGDNIVLTGHSLGGGLAGLMASIHNKNAIVFDSMPYAAAAANVYYNATTPLIDVSNVWLLIRTIFRCREAVEAPYLFC</sequence>
<dbReference type="EMBL" id="MZMT01000024">
    <property type="protein sequence ID" value="PIO45022.1"/>
    <property type="molecule type" value="Genomic_DNA"/>
</dbReference>
<dbReference type="Proteomes" id="UP000232163">
    <property type="component" value="Unassembled WGS sequence"/>
</dbReference>